<feature type="transmembrane region" description="Helical" evidence="4">
    <location>
        <begin position="133"/>
        <end position="157"/>
    </location>
</feature>
<keyword evidence="3 4" id="KW-0472">Membrane</keyword>
<proteinExistence type="predicted"/>
<feature type="transmembrane region" description="Helical" evidence="4">
    <location>
        <begin position="163"/>
        <end position="184"/>
    </location>
</feature>
<dbReference type="GO" id="GO:0022857">
    <property type="term" value="F:transmembrane transporter activity"/>
    <property type="evidence" value="ECO:0007669"/>
    <property type="project" value="InterPro"/>
</dbReference>
<feature type="transmembrane region" description="Helical" evidence="4">
    <location>
        <begin position="246"/>
        <end position="265"/>
    </location>
</feature>
<feature type="transmembrane region" description="Helical" evidence="4">
    <location>
        <begin position="334"/>
        <end position="357"/>
    </location>
</feature>
<dbReference type="Pfam" id="PF06779">
    <property type="entry name" value="MFS_4"/>
    <property type="match status" value="1"/>
</dbReference>
<evidence type="ECO:0000259" key="5">
    <source>
        <dbReference type="PROSITE" id="PS50850"/>
    </source>
</evidence>
<dbReference type="InterPro" id="IPR036259">
    <property type="entry name" value="MFS_trans_sf"/>
</dbReference>
<dbReference type="PANTHER" id="PTHR23537:SF1">
    <property type="entry name" value="SUGAR TRANSPORTER"/>
    <property type="match status" value="1"/>
</dbReference>
<keyword evidence="2 4" id="KW-1133">Transmembrane helix</keyword>
<dbReference type="eggNOG" id="COG2814">
    <property type="taxonomic scope" value="Bacteria"/>
</dbReference>
<feature type="transmembrane region" description="Helical" evidence="4">
    <location>
        <begin position="304"/>
        <end position="322"/>
    </location>
</feature>
<dbReference type="EMBL" id="AJYK02000114">
    <property type="protein sequence ID" value="OEF22661.1"/>
    <property type="molecule type" value="Genomic_DNA"/>
</dbReference>
<dbReference type="SUPFAM" id="SSF103473">
    <property type="entry name" value="MFS general substrate transporter"/>
    <property type="match status" value="1"/>
</dbReference>
<feature type="transmembrane region" description="Helical" evidence="4">
    <location>
        <begin position="205"/>
        <end position="226"/>
    </location>
</feature>
<evidence type="ECO:0000256" key="3">
    <source>
        <dbReference type="ARBA" id="ARBA00023136"/>
    </source>
</evidence>
<accession>A0A1E5DZ66</accession>
<gene>
    <name evidence="6" type="ORF">A1QC_03115</name>
</gene>
<reference evidence="6 7" key="1">
    <citation type="journal article" date="2012" name="Science">
        <title>Ecological populations of bacteria act as socially cohesive units of antibiotic production and resistance.</title>
        <authorList>
            <person name="Cordero O.X."/>
            <person name="Wildschutte H."/>
            <person name="Kirkup B."/>
            <person name="Proehl S."/>
            <person name="Ngo L."/>
            <person name="Hussain F."/>
            <person name="Le Roux F."/>
            <person name="Mincer T."/>
            <person name="Polz M.F."/>
        </authorList>
    </citation>
    <scope>NUCLEOTIDE SEQUENCE [LARGE SCALE GENOMIC DNA]</scope>
    <source>
        <strain evidence="6 7">1S-45</strain>
    </source>
</reference>
<dbReference type="InterPro" id="IPR010645">
    <property type="entry name" value="MFS_4"/>
</dbReference>
<dbReference type="GO" id="GO:0005886">
    <property type="term" value="C:plasma membrane"/>
    <property type="evidence" value="ECO:0007669"/>
    <property type="project" value="TreeGrafter"/>
</dbReference>
<evidence type="ECO:0000256" key="1">
    <source>
        <dbReference type="ARBA" id="ARBA00022692"/>
    </source>
</evidence>
<dbReference type="Proteomes" id="UP000094070">
    <property type="component" value="Unassembled WGS sequence"/>
</dbReference>
<sequence>MVRTSEWPALLMGLMATFIGVGISRFAYTPFIPALVESNWFSSSEAAYLGAANLVGYFIGALGSHWVSERFGVMRTILAAFTLVALSLALSTQVHPFPFFAMLRFIAGAAGAALVVVAPSYALMATSAERRPIVGSCIFTGIGLGILFSSFLAPVIVSQGLSVSWSILCAITVLAMLIASWGMTHLHRAAKNQPPQAQGESPSQSVSFIILLLFLAYGLDAAGFIPHSVFWVDFLAREQHLGIEEASFQWGVLGVGAVIGSLLAGQLAYRIGWGRSLSIAFLLFTLAILLPFFSTAFLPRYTSSLIVGAMIPAIVTLISGRLSELVSPVQHKKYWGKATAYFAAAQAGSGLVMSAFYDWSGKYHWLFLVGSILMFAGLICIQISQAKQKRQLI</sequence>
<feature type="transmembrane region" description="Helical" evidence="4">
    <location>
        <begin position="97"/>
        <end position="121"/>
    </location>
</feature>
<protein>
    <recommendedName>
        <fullName evidence="5">Major facilitator superfamily (MFS) profile domain-containing protein</fullName>
    </recommendedName>
</protein>
<evidence type="ECO:0000313" key="6">
    <source>
        <dbReference type="EMBL" id="OEF22661.1"/>
    </source>
</evidence>
<evidence type="ECO:0000313" key="7">
    <source>
        <dbReference type="Proteomes" id="UP000094070"/>
    </source>
</evidence>
<evidence type="ECO:0000256" key="2">
    <source>
        <dbReference type="ARBA" id="ARBA00022989"/>
    </source>
</evidence>
<dbReference type="STRING" id="1188252.A1QC_03115"/>
<feature type="transmembrane region" description="Helical" evidence="4">
    <location>
        <begin position="7"/>
        <end position="28"/>
    </location>
</feature>
<dbReference type="RefSeq" id="WP_017024822.1">
    <property type="nucleotide sequence ID" value="NZ_AJYK02000114.1"/>
</dbReference>
<dbReference type="PANTHER" id="PTHR23537">
    <property type="match status" value="1"/>
</dbReference>
<feature type="transmembrane region" description="Helical" evidence="4">
    <location>
        <begin position="277"/>
        <end position="298"/>
    </location>
</feature>
<dbReference type="Gene3D" id="1.20.1250.20">
    <property type="entry name" value="MFS general substrate transporter like domains"/>
    <property type="match status" value="2"/>
</dbReference>
<feature type="transmembrane region" description="Helical" evidence="4">
    <location>
        <begin position="73"/>
        <end position="91"/>
    </location>
</feature>
<keyword evidence="1 4" id="KW-0812">Transmembrane</keyword>
<dbReference type="InterPro" id="IPR020846">
    <property type="entry name" value="MFS_dom"/>
</dbReference>
<comment type="caution">
    <text evidence="6">The sequence shown here is derived from an EMBL/GenBank/DDBJ whole genome shotgun (WGS) entry which is preliminary data.</text>
</comment>
<feature type="transmembrane region" description="Helical" evidence="4">
    <location>
        <begin position="48"/>
        <end position="66"/>
    </location>
</feature>
<name>A0A1E5DZ66_9VIBR</name>
<keyword evidence="7" id="KW-1185">Reference proteome</keyword>
<dbReference type="AlphaFoldDB" id="A0A1E5DZ66"/>
<organism evidence="6 7">
    <name type="scientific">Vibrio rumoiensis 1S-45</name>
    <dbReference type="NCBI Taxonomy" id="1188252"/>
    <lineage>
        <taxon>Bacteria</taxon>
        <taxon>Pseudomonadati</taxon>
        <taxon>Pseudomonadota</taxon>
        <taxon>Gammaproteobacteria</taxon>
        <taxon>Vibrionales</taxon>
        <taxon>Vibrionaceae</taxon>
        <taxon>Vibrio</taxon>
    </lineage>
</organism>
<feature type="transmembrane region" description="Helical" evidence="4">
    <location>
        <begin position="363"/>
        <end position="383"/>
    </location>
</feature>
<evidence type="ECO:0000256" key="4">
    <source>
        <dbReference type="SAM" id="Phobius"/>
    </source>
</evidence>
<dbReference type="PROSITE" id="PS50850">
    <property type="entry name" value="MFS"/>
    <property type="match status" value="1"/>
</dbReference>
<feature type="domain" description="Major facilitator superfamily (MFS) profile" evidence="5">
    <location>
        <begin position="10"/>
        <end position="389"/>
    </location>
</feature>
<dbReference type="OrthoDB" id="9797953at2"/>